<keyword evidence="2" id="KW-1185">Reference proteome</keyword>
<proteinExistence type="predicted"/>
<sequence length="83" mass="9765">MLTEVGQQLVHHSDDDRNRNLHLEDLLFMGAIIDSLHRYRTLPWQLALARLTTKRIAICIMRKGRRLNFETGFRFTLLFSALV</sequence>
<reference evidence="1 2" key="1">
    <citation type="submission" date="2021-06" db="EMBL/GenBank/DDBJ databases">
        <title>Caerostris extrusa draft genome.</title>
        <authorList>
            <person name="Kono N."/>
            <person name="Arakawa K."/>
        </authorList>
    </citation>
    <scope>NUCLEOTIDE SEQUENCE [LARGE SCALE GENOMIC DNA]</scope>
</reference>
<dbReference type="AlphaFoldDB" id="A0AAV4TES0"/>
<name>A0AAV4TES0_CAEEX</name>
<evidence type="ECO:0000313" key="1">
    <source>
        <dbReference type="EMBL" id="GIY43941.1"/>
    </source>
</evidence>
<dbReference type="EMBL" id="BPLR01011064">
    <property type="protein sequence ID" value="GIY43941.1"/>
    <property type="molecule type" value="Genomic_DNA"/>
</dbReference>
<gene>
    <name evidence="1" type="ORF">CEXT_555951</name>
</gene>
<comment type="caution">
    <text evidence="1">The sequence shown here is derived from an EMBL/GenBank/DDBJ whole genome shotgun (WGS) entry which is preliminary data.</text>
</comment>
<protein>
    <submittedName>
        <fullName evidence="1">Uncharacterized protein</fullName>
    </submittedName>
</protein>
<evidence type="ECO:0000313" key="2">
    <source>
        <dbReference type="Proteomes" id="UP001054945"/>
    </source>
</evidence>
<dbReference type="Proteomes" id="UP001054945">
    <property type="component" value="Unassembled WGS sequence"/>
</dbReference>
<accession>A0AAV4TES0</accession>
<organism evidence="1 2">
    <name type="scientific">Caerostris extrusa</name>
    <name type="common">Bark spider</name>
    <name type="synonym">Caerostris bankana</name>
    <dbReference type="NCBI Taxonomy" id="172846"/>
    <lineage>
        <taxon>Eukaryota</taxon>
        <taxon>Metazoa</taxon>
        <taxon>Ecdysozoa</taxon>
        <taxon>Arthropoda</taxon>
        <taxon>Chelicerata</taxon>
        <taxon>Arachnida</taxon>
        <taxon>Araneae</taxon>
        <taxon>Araneomorphae</taxon>
        <taxon>Entelegynae</taxon>
        <taxon>Araneoidea</taxon>
        <taxon>Araneidae</taxon>
        <taxon>Caerostris</taxon>
    </lineage>
</organism>